<organism evidence="2 3">
    <name type="scientific">Bifidobacterium pullorum subsp. gallinarum</name>
    <dbReference type="NCBI Taxonomy" id="78344"/>
    <lineage>
        <taxon>Bacteria</taxon>
        <taxon>Bacillati</taxon>
        <taxon>Actinomycetota</taxon>
        <taxon>Actinomycetes</taxon>
        <taxon>Bifidobacteriales</taxon>
        <taxon>Bifidobacteriaceae</taxon>
        <taxon>Bifidobacterium</taxon>
    </lineage>
</organism>
<dbReference type="InterPro" id="IPR009057">
    <property type="entry name" value="Homeodomain-like_sf"/>
</dbReference>
<feature type="region of interest" description="Disordered" evidence="1">
    <location>
        <begin position="107"/>
        <end position="137"/>
    </location>
</feature>
<evidence type="ECO:0000313" key="3">
    <source>
        <dbReference type="Proteomes" id="UP000029046"/>
    </source>
</evidence>
<comment type="caution">
    <text evidence="2">The sequence shown here is derived from an EMBL/GenBank/DDBJ whole genome shotgun (WGS) entry which is preliminary data.</text>
</comment>
<sequence length="137" mass="15750">MARYSREQRERAVGLYERYGHSAADVIRELGYPSRGALRIWYRDWLEERRTGIPSGRGERYSRYTDEQRHAAVEHYLTHGRRLSRTMRQLGYPSHEVLAAWTGRAGARGARDRTRPGGGQGQAHGGGALGRRWRDIT</sequence>
<evidence type="ECO:0000313" key="2">
    <source>
        <dbReference type="EMBL" id="KFI61807.1"/>
    </source>
</evidence>
<keyword evidence="3" id="KW-1185">Reference proteome</keyword>
<evidence type="ECO:0000256" key="1">
    <source>
        <dbReference type="SAM" id="MobiDB-lite"/>
    </source>
</evidence>
<reference evidence="2 3" key="1">
    <citation type="submission" date="2014-03" db="EMBL/GenBank/DDBJ databases">
        <title>Genomics of Bifidobacteria.</title>
        <authorList>
            <person name="Ventura M."/>
            <person name="Milani C."/>
            <person name="Lugli G.A."/>
        </authorList>
    </citation>
    <scope>NUCLEOTIDE SEQUENCE [LARGE SCALE GENOMIC DNA]</scope>
    <source>
        <strain evidence="2 3">LMG 11586</strain>
    </source>
</reference>
<dbReference type="eggNOG" id="COG2963">
    <property type="taxonomic scope" value="Bacteria"/>
</dbReference>
<dbReference type="EMBL" id="JGYX01000001">
    <property type="protein sequence ID" value="KFI61807.1"/>
    <property type="molecule type" value="Genomic_DNA"/>
</dbReference>
<gene>
    <name evidence="2" type="ORF">BIGA_0333</name>
</gene>
<dbReference type="AlphaFoldDB" id="A0A087ASQ7"/>
<proteinExistence type="predicted"/>
<feature type="compositionally biased region" description="Gly residues" evidence="1">
    <location>
        <begin position="116"/>
        <end position="129"/>
    </location>
</feature>
<accession>A0A087ASQ7</accession>
<protein>
    <submittedName>
        <fullName evidence="2">Uncharacterized protein</fullName>
    </submittedName>
</protein>
<dbReference type="RefSeq" id="WP_051916994.1">
    <property type="nucleotide sequence ID" value="NZ_JGYX01000001.1"/>
</dbReference>
<dbReference type="Proteomes" id="UP000029046">
    <property type="component" value="Unassembled WGS sequence"/>
</dbReference>
<name>A0A087ASQ7_9BIFI</name>
<dbReference type="SUPFAM" id="SSF46689">
    <property type="entry name" value="Homeodomain-like"/>
    <property type="match status" value="1"/>
</dbReference>